<dbReference type="InterPro" id="IPR005123">
    <property type="entry name" value="Oxoglu/Fe-dep_dioxygenase_dom"/>
</dbReference>
<dbReference type="GO" id="GO:0071456">
    <property type="term" value="P:cellular response to hypoxia"/>
    <property type="evidence" value="ECO:0007669"/>
    <property type="project" value="TreeGrafter"/>
</dbReference>
<evidence type="ECO:0000256" key="2">
    <source>
        <dbReference type="ARBA" id="ARBA00022723"/>
    </source>
</evidence>
<dbReference type="OrthoDB" id="76265at2759"/>
<name>C1MQQ4_MICPC</name>
<dbReference type="GO" id="GO:0031418">
    <property type="term" value="F:L-ascorbic acid binding"/>
    <property type="evidence" value="ECO:0007669"/>
    <property type="project" value="UniProtKB-KW"/>
</dbReference>
<keyword evidence="10" id="KW-1185">Reference proteome</keyword>
<organism evidence="10">
    <name type="scientific">Micromonas pusilla (strain CCMP1545)</name>
    <name type="common">Picoplanktonic green alga</name>
    <dbReference type="NCBI Taxonomy" id="564608"/>
    <lineage>
        <taxon>Eukaryota</taxon>
        <taxon>Viridiplantae</taxon>
        <taxon>Chlorophyta</taxon>
        <taxon>Mamiellophyceae</taxon>
        <taxon>Mamiellales</taxon>
        <taxon>Mamiellaceae</taxon>
        <taxon>Micromonas</taxon>
    </lineage>
</organism>
<feature type="compositionally biased region" description="Low complexity" evidence="7">
    <location>
        <begin position="40"/>
        <end position="54"/>
    </location>
</feature>
<comment type="cofactor">
    <cofactor evidence="1">
        <name>L-ascorbate</name>
        <dbReference type="ChEBI" id="CHEBI:38290"/>
    </cofactor>
</comment>
<dbReference type="Gene3D" id="2.60.120.620">
    <property type="entry name" value="q2cbj1_9rhob like domain"/>
    <property type="match status" value="1"/>
</dbReference>
<evidence type="ECO:0000256" key="7">
    <source>
        <dbReference type="SAM" id="MobiDB-lite"/>
    </source>
</evidence>
<evidence type="ECO:0000256" key="4">
    <source>
        <dbReference type="ARBA" id="ARBA00022964"/>
    </source>
</evidence>
<dbReference type="EMBL" id="GG663738">
    <property type="protein sequence ID" value="EEH58117.1"/>
    <property type="molecule type" value="Genomic_DNA"/>
</dbReference>
<accession>C1MQQ4</accession>
<feature type="domain" description="Fe2OG dioxygenase" evidence="8">
    <location>
        <begin position="217"/>
        <end position="314"/>
    </location>
</feature>
<dbReference type="RefSeq" id="XP_003058166.1">
    <property type="nucleotide sequence ID" value="XM_003058120.1"/>
</dbReference>
<dbReference type="GO" id="GO:0008198">
    <property type="term" value="F:ferrous iron binding"/>
    <property type="evidence" value="ECO:0007669"/>
    <property type="project" value="TreeGrafter"/>
</dbReference>
<dbReference type="InterPro" id="IPR006620">
    <property type="entry name" value="Pro_4_hyd_alph"/>
</dbReference>
<dbReference type="GeneID" id="9683604"/>
<evidence type="ECO:0000256" key="6">
    <source>
        <dbReference type="ARBA" id="ARBA00023004"/>
    </source>
</evidence>
<dbReference type="AlphaFoldDB" id="C1MQQ4"/>
<keyword evidence="5" id="KW-0560">Oxidoreductase</keyword>
<proteinExistence type="predicted"/>
<reference evidence="9 10" key="1">
    <citation type="journal article" date="2009" name="Science">
        <title>Green evolution and dynamic adaptations revealed by genomes of the marine picoeukaryotes Micromonas.</title>
        <authorList>
            <person name="Worden A.Z."/>
            <person name="Lee J.H."/>
            <person name="Mock T."/>
            <person name="Rouze P."/>
            <person name="Simmons M.P."/>
            <person name="Aerts A.L."/>
            <person name="Allen A.E."/>
            <person name="Cuvelier M.L."/>
            <person name="Derelle E."/>
            <person name="Everett M.V."/>
            <person name="Foulon E."/>
            <person name="Grimwood J."/>
            <person name="Gundlach H."/>
            <person name="Henrissat B."/>
            <person name="Napoli C."/>
            <person name="McDonald S.M."/>
            <person name="Parker M.S."/>
            <person name="Rombauts S."/>
            <person name="Salamov A."/>
            <person name="Von Dassow P."/>
            <person name="Badger J.H."/>
            <person name="Coutinho P.M."/>
            <person name="Demir E."/>
            <person name="Dubchak I."/>
            <person name="Gentemann C."/>
            <person name="Eikrem W."/>
            <person name="Gready J.E."/>
            <person name="John U."/>
            <person name="Lanier W."/>
            <person name="Lindquist E.A."/>
            <person name="Lucas S."/>
            <person name="Mayer K.F."/>
            <person name="Moreau H."/>
            <person name="Not F."/>
            <person name="Otillar R."/>
            <person name="Panaud O."/>
            <person name="Pangilinan J."/>
            <person name="Paulsen I."/>
            <person name="Piegu B."/>
            <person name="Poliakov A."/>
            <person name="Robbens S."/>
            <person name="Schmutz J."/>
            <person name="Toulza E."/>
            <person name="Wyss T."/>
            <person name="Zelensky A."/>
            <person name="Zhou K."/>
            <person name="Armbrust E.V."/>
            <person name="Bhattacharya D."/>
            <person name="Goodenough U.W."/>
            <person name="Van de Peer Y."/>
            <person name="Grigoriev I.V."/>
        </authorList>
    </citation>
    <scope>NUCLEOTIDE SEQUENCE [LARGE SCALE GENOMIC DNA]</scope>
    <source>
        <strain evidence="9 10">CCMP1545</strain>
    </source>
</reference>
<feature type="region of interest" description="Disordered" evidence="7">
    <location>
        <begin position="127"/>
        <end position="153"/>
    </location>
</feature>
<dbReference type="SMART" id="SM00702">
    <property type="entry name" value="P4Hc"/>
    <property type="match status" value="1"/>
</dbReference>
<protein>
    <submittedName>
        <fullName evidence="9">Predicted protein</fullName>
    </submittedName>
</protein>
<dbReference type="GO" id="GO:0031543">
    <property type="term" value="F:peptidyl-proline dioxygenase activity"/>
    <property type="evidence" value="ECO:0007669"/>
    <property type="project" value="TreeGrafter"/>
</dbReference>
<feature type="compositionally biased region" description="Low complexity" evidence="7">
    <location>
        <begin position="320"/>
        <end position="333"/>
    </location>
</feature>
<dbReference type="Pfam" id="PF13640">
    <property type="entry name" value="2OG-FeII_Oxy_3"/>
    <property type="match status" value="1"/>
</dbReference>
<dbReference type="Proteomes" id="UP000001876">
    <property type="component" value="Unassembled WGS sequence"/>
</dbReference>
<evidence type="ECO:0000256" key="5">
    <source>
        <dbReference type="ARBA" id="ARBA00023002"/>
    </source>
</evidence>
<dbReference type="PANTHER" id="PTHR12907:SF26">
    <property type="entry name" value="HIF PROLYL HYDROXYLASE, ISOFORM C"/>
    <property type="match status" value="1"/>
</dbReference>
<dbReference type="PROSITE" id="PS51471">
    <property type="entry name" value="FE2OG_OXY"/>
    <property type="match status" value="1"/>
</dbReference>
<keyword evidence="4" id="KW-0223">Dioxygenase</keyword>
<sequence length="436" mass="46296">MATRRALSRVFCRVLSRPRTRVSLPRASAFPAAAAAATARRASSSSSSSSSAPAEHVVPRTYGTPSTAGTAEAAAVAAAAERVVLPEVCEHLIRHGYAVVDGALDGVTVGEGGASLSETLRRELDRLASSSDADADADASSAGSSRAPDGMKRNATVLVQKDRVVQLEKANIFEAEVHAMKDEMASRFPAFRALREDRTFLTLLNAHAPPRTRAEDLHHQVVKLQVNFGMGACFPLHFDSAAELDGRRVTALTYLNPGWKEGDGGELVVYPFPSPPVKIEPRMGRVVLFSAANMLHRVLPSKARRLCFTQWFFARSAGGSSVSSSAAGSSGSAANGGVGGDGGDVAAAQVAALLRPEMRKHLMKVVHADEWAKSIEASHPDTPERKMALDTHWREVDVISRALAGKFPAGLAEVAAMSGPGEDAERARAATRVEWF</sequence>
<evidence type="ECO:0000259" key="8">
    <source>
        <dbReference type="PROSITE" id="PS51471"/>
    </source>
</evidence>
<dbReference type="KEGG" id="mpp:MICPUCDRAFT_57373"/>
<dbReference type="eggNOG" id="KOG3710">
    <property type="taxonomic scope" value="Eukaryota"/>
</dbReference>
<keyword evidence="6" id="KW-0408">Iron</keyword>
<dbReference type="SUPFAM" id="SSF51197">
    <property type="entry name" value="Clavaminate synthase-like"/>
    <property type="match status" value="1"/>
</dbReference>
<feature type="region of interest" description="Disordered" evidence="7">
    <location>
        <begin position="40"/>
        <end position="67"/>
    </location>
</feature>
<gene>
    <name evidence="9" type="ORF">MICPUCDRAFT_57373</name>
</gene>
<evidence type="ECO:0000313" key="10">
    <source>
        <dbReference type="Proteomes" id="UP000001876"/>
    </source>
</evidence>
<feature type="compositionally biased region" description="Low complexity" evidence="7">
    <location>
        <begin position="128"/>
        <end position="147"/>
    </location>
</feature>
<dbReference type="PANTHER" id="PTHR12907">
    <property type="entry name" value="EGL NINE HOMOLOG-RELATED"/>
    <property type="match status" value="1"/>
</dbReference>
<dbReference type="InterPro" id="IPR044862">
    <property type="entry name" value="Pro_4_hyd_alph_FE2OG_OXY"/>
</dbReference>
<dbReference type="InterPro" id="IPR051559">
    <property type="entry name" value="HIF_prolyl_hydroxylases"/>
</dbReference>
<keyword evidence="3" id="KW-0847">Vitamin C</keyword>
<dbReference type="OMA" id="PRYCLTT"/>
<feature type="region of interest" description="Disordered" evidence="7">
    <location>
        <begin position="320"/>
        <end position="341"/>
    </location>
</feature>
<evidence type="ECO:0000313" key="9">
    <source>
        <dbReference type="EMBL" id="EEH58117.1"/>
    </source>
</evidence>
<evidence type="ECO:0000256" key="3">
    <source>
        <dbReference type="ARBA" id="ARBA00022896"/>
    </source>
</evidence>
<keyword evidence="2" id="KW-0479">Metal-binding</keyword>
<evidence type="ECO:0000256" key="1">
    <source>
        <dbReference type="ARBA" id="ARBA00001961"/>
    </source>
</evidence>